<dbReference type="PANTHER" id="PTHR30558:SF13">
    <property type="entry name" value="BIOPOLYMER TRANSPORT PROTEIN EXBD2"/>
    <property type="match status" value="1"/>
</dbReference>
<evidence type="ECO:0000313" key="9">
    <source>
        <dbReference type="EMBL" id="ACE84950.1"/>
    </source>
</evidence>
<keyword evidence="6 8" id="KW-0472">Membrane</keyword>
<proteinExistence type="inferred from homology"/>
<dbReference type="STRING" id="498211.CJA_0919"/>
<dbReference type="AlphaFoldDB" id="B3PL95"/>
<protein>
    <submittedName>
        <fullName evidence="9">TonB system transport protein ExbD2</fullName>
    </submittedName>
</protein>
<dbReference type="Proteomes" id="UP000001036">
    <property type="component" value="Chromosome"/>
</dbReference>
<sequence length="145" mass="16069">MSRRKKHQSGDEGSEIDLTPMLDVVFIMLIFFIVTASFVKETGINPNVPEPNDNPPPPDAPQNILIRISGDNQIWLLEKEGERRVDTRAVRSNIERMRAELPKASVIIQVDSKTNTGTYVAVADAAREAFGNNPNPPVVLVPPKK</sequence>
<organism evidence="9 10">
    <name type="scientific">Cellvibrio japonicus (strain Ueda107)</name>
    <name type="common">Pseudomonas fluorescens subsp. cellulosa</name>
    <dbReference type="NCBI Taxonomy" id="498211"/>
    <lineage>
        <taxon>Bacteria</taxon>
        <taxon>Pseudomonadati</taxon>
        <taxon>Pseudomonadota</taxon>
        <taxon>Gammaproteobacteria</taxon>
        <taxon>Cellvibrionales</taxon>
        <taxon>Cellvibrionaceae</taxon>
        <taxon>Cellvibrio</taxon>
    </lineage>
</organism>
<keyword evidence="7" id="KW-0813">Transport</keyword>
<dbReference type="eggNOG" id="COG0848">
    <property type="taxonomic scope" value="Bacteria"/>
</dbReference>
<keyword evidence="3" id="KW-1003">Cell membrane</keyword>
<dbReference type="Pfam" id="PF02472">
    <property type="entry name" value="ExbD"/>
    <property type="match status" value="1"/>
</dbReference>
<dbReference type="HOGENOM" id="CLU_085305_3_0_6"/>
<evidence type="ECO:0000256" key="5">
    <source>
        <dbReference type="ARBA" id="ARBA00022989"/>
    </source>
</evidence>
<gene>
    <name evidence="9" type="ordered locus">CJA_0919</name>
</gene>
<evidence type="ECO:0000256" key="6">
    <source>
        <dbReference type="ARBA" id="ARBA00023136"/>
    </source>
</evidence>
<keyword evidence="5 8" id="KW-1133">Transmembrane helix</keyword>
<evidence type="ECO:0000313" key="10">
    <source>
        <dbReference type="Proteomes" id="UP000001036"/>
    </source>
</evidence>
<dbReference type="EMBL" id="CP000934">
    <property type="protein sequence ID" value="ACE84950.1"/>
    <property type="molecule type" value="Genomic_DNA"/>
</dbReference>
<feature type="transmembrane region" description="Helical" evidence="8">
    <location>
        <begin position="21"/>
        <end position="39"/>
    </location>
</feature>
<evidence type="ECO:0000256" key="1">
    <source>
        <dbReference type="ARBA" id="ARBA00004162"/>
    </source>
</evidence>
<dbReference type="GO" id="GO:0015031">
    <property type="term" value="P:protein transport"/>
    <property type="evidence" value="ECO:0007669"/>
    <property type="project" value="UniProtKB-KW"/>
</dbReference>
<keyword evidence="4 7" id="KW-0812">Transmembrane</keyword>
<dbReference type="InterPro" id="IPR003400">
    <property type="entry name" value="ExbD"/>
</dbReference>
<evidence type="ECO:0000256" key="7">
    <source>
        <dbReference type="RuleBase" id="RU003879"/>
    </source>
</evidence>
<dbReference type="PANTHER" id="PTHR30558">
    <property type="entry name" value="EXBD MEMBRANE COMPONENT OF PMF-DRIVEN MACROMOLECULE IMPORT SYSTEM"/>
    <property type="match status" value="1"/>
</dbReference>
<comment type="similarity">
    <text evidence="2 7">Belongs to the ExbD/TolR family.</text>
</comment>
<name>B3PL95_CELJU</name>
<evidence type="ECO:0000256" key="8">
    <source>
        <dbReference type="SAM" id="Phobius"/>
    </source>
</evidence>
<evidence type="ECO:0000256" key="3">
    <source>
        <dbReference type="ARBA" id="ARBA00022475"/>
    </source>
</evidence>
<keyword evidence="10" id="KW-1185">Reference proteome</keyword>
<dbReference type="GO" id="GO:0022857">
    <property type="term" value="F:transmembrane transporter activity"/>
    <property type="evidence" value="ECO:0007669"/>
    <property type="project" value="InterPro"/>
</dbReference>
<dbReference type="KEGG" id="cja:CJA_0919"/>
<comment type="subcellular location">
    <subcellularLocation>
        <location evidence="1">Cell membrane</location>
        <topology evidence="1">Single-pass membrane protein</topology>
    </subcellularLocation>
    <subcellularLocation>
        <location evidence="7">Cell membrane</location>
        <topology evidence="7">Single-pass type II membrane protein</topology>
    </subcellularLocation>
</comment>
<evidence type="ECO:0000256" key="4">
    <source>
        <dbReference type="ARBA" id="ARBA00022692"/>
    </source>
</evidence>
<evidence type="ECO:0000256" key="2">
    <source>
        <dbReference type="ARBA" id="ARBA00005811"/>
    </source>
</evidence>
<accession>B3PL95</accession>
<reference evidence="9 10" key="1">
    <citation type="journal article" date="2008" name="J. Bacteriol.">
        <title>Insights into plant cell wall degradation from the genome sequence of the soil bacterium Cellvibrio japonicus.</title>
        <authorList>
            <person name="Deboy R.T."/>
            <person name="Mongodin E.F."/>
            <person name="Fouts D.E."/>
            <person name="Tailford L.E."/>
            <person name="Khouri H."/>
            <person name="Emerson J.B."/>
            <person name="Mohamoud Y."/>
            <person name="Watkins K."/>
            <person name="Henrissat B."/>
            <person name="Gilbert H.J."/>
            <person name="Nelson K.E."/>
        </authorList>
    </citation>
    <scope>NUCLEOTIDE SEQUENCE [LARGE SCALE GENOMIC DNA]</scope>
    <source>
        <strain evidence="9 10">Ueda107</strain>
    </source>
</reference>
<dbReference type="GO" id="GO:0005886">
    <property type="term" value="C:plasma membrane"/>
    <property type="evidence" value="ECO:0007669"/>
    <property type="project" value="UniProtKB-SubCell"/>
</dbReference>
<dbReference type="OrthoDB" id="9793581at2"/>
<keyword evidence="7" id="KW-0653">Protein transport</keyword>
<dbReference type="RefSeq" id="WP_012486567.1">
    <property type="nucleotide sequence ID" value="NC_010995.1"/>
</dbReference>